<feature type="transmembrane region" description="Helical" evidence="1">
    <location>
        <begin position="50"/>
        <end position="83"/>
    </location>
</feature>
<sequence>MFTRKLTIFSLIMLILLVGSQFALIGHEHHHDCATTGPSGATSDSPLTHLFVWTSLFCSVVDSSLVLFSMMIFLSYLSVGLALRGITIISDREPFMSRRSTIEFRNFVLNPFRGLALAMSDGVVNPKIFA</sequence>
<evidence type="ECO:0000313" key="2">
    <source>
        <dbReference type="EMBL" id="KKR41001.1"/>
    </source>
</evidence>
<protein>
    <submittedName>
        <fullName evidence="2">Uncharacterized protein</fullName>
    </submittedName>
</protein>
<dbReference type="Proteomes" id="UP000034072">
    <property type="component" value="Unassembled WGS sequence"/>
</dbReference>
<dbReference type="EMBL" id="LBXZ01000002">
    <property type="protein sequence ID" value="KKR41001.1"/>
    <property type="molecule type" value="Genomic_DNA"/>
</dbReference>
<gene>
    <name evidence="2" type="ORF">UT75_C0002G0038</name>
</gene>
<organism evidence="2 3">
    <name type="scientific">Candidatus Yanofskybacteria bacterium GW2011_GWE2_40_11</name>
    <dbReference type="NCBI Taxonomy" id="1619033"/>
    <lineage>
        <taxon>Bacteria</taxon>
        <taxon>Candidatus Yanofskyibacteriota</taxon>
    </lineage>
</organism>
<accession>A0A0G0QUG2</accession>
<proteinExistence type="predicted"/>
<dbReference type="AlphaFoldDB" id="A0A0G0QUG2"/>
<comment type="caution">
    <text evidence="2">The sequence shown here is derived from an EMBL/GenBank/DDBJ whole genome shotgun (WGS) entry which is preliminary data.</text>
</comment>
<evidence type="ECO:0000256" key="1">
    <source>
        <dbReference type="SAM" id="Phobius"/>
    </source>
</evidence>
<keyword evidence="1" id="KW-0812">Transmembrane</keyword>
<evidence type="ECO:0000313" key="3">
    <source>
        <dbReference type="Proteomes" id="UP000034072"/>
    </source>
</evidence>
<keyword evidence="1" id="KW-0472">Membrane</keyword>
<keyword evidence="1" id="KW-1133">Transmembrane helix</keyword>
<name>A0A0G0QUG2_9BACT</name>
<reference evidence="2 3" key="1">
    <citation type="journal article" date="2015" name="Nature">
        <title>rRNA introns, odd ribosomes, and small enigmatic genomes across a large radiation of phyla.</title>
        <authorList>
            <person name="Brown C.T."/>
            <person name="Hug L.A."/>
            <person name="Thomas B.C."/>
            <person name="Sharon I."/>
            <person name="Castelle C.J."/>
            <person name="Singh A."/>
            <person name="Wilkins M.J."/>
            <person name="Williams K.H."/>
            <person name="Banfield J.F."/>
        </authorList>
    </citation>
    <scope>NUCLEOTIDE SEQUENCE [LARGE SCALE GENOMIC DNA]</scope>
</reference>